<keyword evidence="4" id="KW-1185">Reference proteome</keyword>
<reference evidence="3 4" key="1">
    <citation type="submission" date="2024-03" db="EMBL/GenBank/DDBJ databases">
        <title>Aquirufa genome sequencing.</title>
        <authorList>
            <person name="Pitt A."/>
            <person name="Hahn M.W."/>
        </authorList>
    </citation>
    <scope>NUCLEOTIDE SEQUENCE [LARGE SCALE GENOMIC DNA]</scope>
    <source>
        <strain evidence="3 4">OSTEICH-129V</strain>
    </source>
</reference>
<dbReference type="Pfam" id="PF00675">
    <property type="entry name" value="Peptidase_M16"/>
    <property type="match status" value="1"/>
</dbReference>
<name>A0ABW6DJM0_9BACT</name>
<dbReference type="InterPro" id="IPR011765">
    <property type="entry name" value="Pept_M16_N"/>
</dbReference>
<proteinExistence type="predicted"/>
<feature type="domain" description="Peptidase M16 C-terminal" evidence="2">
    <location>
        <begin position="181"/>
        <end position="355"/>
    </location>
</feature>
<dbReference type="InterPro" id="IPR011249">
    <property type="entry name" value="Metalloenz_LuxS/M16"/>
</dbReference>
<dbReference type="Proteomes" id="UP001598138">
    <property type="component" value="Unassembled WGS sequence"/>
</dbReference>
<comment type="caution">
    <text evidence="3">The sequence shown here is derived from an EMBL/GenBank/DDBJ whole genome shotgun (WGS) entry which is preliminary data.</text>
</comment>
<dbReference type="PANTHER" id="PTHR11851:SF224">
    <property type="entry name" value="PROCESSING PROTEASE"/>
    <property type="match status" value="1"/>
</dbReference>
<evidence type="ECO:0000313" key="4">
    <source>
        <dbReference type="Proteomes" id="UP001598138"/>
    </source>
</evidence>
<dbReference type="PANTHER" id="PTHR11851">
    <property type="entry name" value="METALLOPROTEASE"/>
    <property type="match status" value="1"/>
</dbReference>
<dbReference type="Pfam" id="PF05193">
    <property type="entry name" value="Peptidase_M16_C"/>
    <property type="match status" value="1"/>
</dbReference>
<dbReference type="EMBL" id="JBBKXZ010000002">
    <property type="protein sequence ID" value="MFD3394179.1"/>
    <property type="molecule type" value="Genomic_DNA"/>
</dbReference>
<feature type="domain" description="Peptidase M16 N-terminal" evidence="1">
    <location>
        <begin position="48"/>
        <end position="153"/>
    </location>
</feature>
<dbReference type="Gene3D" id="3.30.830.10">
    <property type="entry name" value="Metalloenzyme, LuxS/M16 peptidase-like"/>
    <property type="match status" value="2"/>
</dbReference>
<sequence>MLDRTFAPPSYPINWVQFPSTQTYTTEHGVNIHSISLGEQPVFKFEYTIQAGATEAIKAGVASLTAMLMKRGTQQHTAQELNQKFDFFGAFWDVQSSLDHATFTVYGLTKHFESLMPLVFEIIQHATFPEEEFEKEIAIEIQKSKLNWQKTAFSASQIFRSQLFPNDPYGRVSKAESLQQITRTDLVGFHQNYWLEQKPTIFLSGQISADAIATVASFVDQSSKSKITTNDRPAIVSTPAICTHESRENALQCSIRMGQVSMNRQNPDYYKFSVLNTILGGFFGSRLQKNIREEKGFTYGISSSIVPLKRAGYWAVGTDVNKENAAETCSEIRREIHELQQHLVSTDELEIVKNYLMGSFTGELTQAFDIADKLKVIYLEGLPLDFYDHFQHQITACTPKDLRELANQYLDPSNLHEVIVGAI</sequence>
<dbReference type="InterPro" id="IPR050361">
    <property type="entry name" value="MPP/UQCRC_Complex"/>
</dbReference>
<dbReference type="RefSeq" id="WP_377983064.1">
    <property type="nucleotide sequence ID" value="NZ_JBBKXZ010000002.1"/>
</dbReference>
<evidence type="ECO:0000313" key="3">
    <source>
        <dbReference type="EMBL" id="MFD3394179.1"/>
    </source>
</evidence>
<protein>
    <submittedName>
        <fullName evidence="3">Pitrilysin family protein</fullName>
    </submittedName>
</protein>
<dbReference type="SUPFAM" id="SSF63411">
    <property type="entry name" value="LuxS/MPP-like metallohydrolase"/>
    <property type="match status" value="2"/>
</dbReference>
<evidence type="ECO:0000259" key="1">
    <source>
        <dbReference type="Pfam" id="PF00675"/>
    </source>
</evidence>
<gene>
    <name evidence="3" type="ORF">U0R10_06070</name>
</gene>
<evidence type="ECO:0000259" key="2">
    <source>
        <dbReference type="Pfam" id="PF05193"/>
    </source>
</evidence>
<organism evidence="3 4">
    <name type="scientific">Aquirufa avitistagni</name>
    <dbReference type="NCBI Taxonomy" id="3104728"/>
    <lineage>
        <taxon>Bacteria</taxon>
        <taxon>Pseudomonadati</taxon>
        <taxon>Bacteroidota</taxon>
        <taxon>Cytophagia</taxon>
        <taxon>Cytophagales</taxon>
        <taxon>Flectobacillaceae</taxon>
        <taxon>Aquirufa</taxon>
    </lineage>
</organism>
<accession>A0ABW6DJM0</accession>
<dbReference type="InterPro" id="IPR007863">
    <property type="entry name" value="Peptidase_M16_C"/>
</dbReference>